<protein>
    <submittedName>
        <fullName evidence="2">Uncharacterized protein</fullName>
    </submittedName>
</protein>
<accession>A0A2G9TIF6</accession>
<reference evidence="2 3" key="1">
    <citation type="submission" date="2015-09" db="EMBL/GenBank/DDBJ databases">
        <title>Draft genome of the parasitic nematode Teladorsagia circumcincta isolate WARC Sus (inbred).</title>
        <authorList>
            <person name="Mitreva M."/>
        </authorList>
    </citation>
    <scope>NUCLEOTIDE SEQUENCE [LARGE SCALE GENOMIC DNA]</scope>
    <source>
        <strain evidence="2 3">S</strain>
    </source>
</reference>
<dbReference type="EMBL" id="KZ364019">
    <property type="protein sequence ID" value="PIO57753.1"/>
    <property type="molecule type" value="Genomic_DNA"/>
</dbReference>
<evidence type="ECO:0000313" key="2">
    <source>
        <dbReference type="EMBL" id="PIO57753.1"/>
    </source>
</evidence>
<sequence>MLVIAPIQYVYNIVTGWLGWNSGSGSSDREVQSRTDEIKRRREPHATGATIRRRGNTSRLHNTNDDSDEDNANWNGNSTQFL</sequence>
<name>A0A2G9TIF6_TELCI</name>
<dbReference type="OrthoDB" id="10254930at2759"/>
<feature type="compositionally biased region" description="Basic and acidic residues" evidence="1">
    <location>
        <begin position="27"/>
        <end position="40"/>
    </location>
</feature>
<evidence type="ECO:0000256" key="1">
    <source>
        <dbReference type="SAM" id="MobiDB-lite"/>
    </source>
</evidence>
<dbReference type="Proteomes" id="UP000230423">
    <property type="component" value="Unassembled WGS sequence"/>
</dbReference>
<feature type="compositionally biased region" description="Polar residues" evidence="1">
    <location>
        <begin position="72"/>
        <end position="82"/>
    </location>
</feature>
<feature type="region of interest" description="Disordered" evidence="1">
    <location>
        <begin position="22"/>
        <end position="82"/>
    </location>
</feature>
<organism evidence="2 3">
    <name type="scientific">Teladorsagia circumcincta</name>
    <name type="common">Brown stomach worm</name>
    <name type="synonym">Ostertagia circumcincta</name>
    <dbReference type="NCBI Taxonomy" id="45464"/>
    <lineage>
        <taxon>Eukaryota</taxon>
        <taxon>Metazoa</taxon>
        <taxon>Ecdysozoa</taxon>
        <taxon>Nematoda</taxon>
        <taxon>Chromadorea</taxon>
        <taxon>Rhabditida</taxon>
        <taxon>Rhabditina</taxon>
        <taxon>Rhabditomorpha</taxon>
        <taxon>Strongyloidea</taxon>
        <taxon>Trichostrongylidae</taxon>
        <taxon>Teladorsagia</taxon>
    </lineage>
</organism>
<proteinExistence type="predicted"/>
<gene>
    <name evidence="2" type="ORF">TELCIR_20827</name>
</gene>
<dbReference type="AlphaFoldDB" id="A0A2G9TIF6"/>
<evidence type="ECO:0000313" key="3">
    <source>
        <dbReference type="Proteomes" id="UP000230423"/>
    </source>
</evidence>
<keyword evidence="3" id="KW-1185">Reference proteome</keyword>